<accession>A0A388M8G8</accession>
<reference evidence="2 3" key="1">
    <citation type="journal article" date="2018" name="Cell">
        <title>The Chara Genome: Secondary Complexity and Implications for Plant Terrestrialization.</title>
        <authorList>
            <person name="Nishiyama T."/>
            <person name="Sakayama H."/>
            <person name="Vries J.D."/>
            <person name="Buschmann H."/>
            <person name="Saint-Marcoux D."/>
            <person name="Ullrich K.K."/>
            <person name="Haas F.B."/>
            <person name="Vanderstraeten L."/>
            <person name="Becker D."/>
            <person name="Lang D."/>
            <person name="Vosolsobe S."/>
            <person name="Rombauts S."/>
            <person name="Wilhelmsson P.K.I."/>
            <person name="Janitza P."/>
            <person name="Kern R."/>
            <person name="Heyl A."/>
            <person name="Rumpler F."/>
            <person name="Villalobos L.I.A.C."/>
            <person name="Clay J.M."/>
            <person name="Skokan R."/>
            <person name="Toyoda A."/>
            <person name="Suzuki Y."/>
            <person name="Kagoshima H."/>
            <person name="Schijlen E."/>
            <person name="Tajeshwar N."/>
            <person name="Catarino B."/>
            <person name="Hetherington A.J."/>
            <person name="Saltykova A."/>
            <person name="Bonnot C."/>
            <person name="Breuninger H."/>
            <person name="Symeonidi A."/>
            <person name="Radhakrishnan G.V."/>
            <person name="Van Nieuwerburgh F."/>
            <person name="Deforce D."/>
            <person name="Chang C."/>
            <person name="Karol K.G."/>
            <person name="Hedrich R."/>
            <person name="Ulvskov P."/>
            <person name="Glockner G."/>
            <person name="Delwiche C.F."/>
            <person name="Petrasek J."/>
            <person name="Van de Peer Y."/>
            <person name="Friml J."/>
            <person name="Beilby M."/>
            <person name="Dolan L."/>
            <person name="Kohara Y."/>
            <person name="Sugano S."/>
            <person name="Fujiyama A."/>
            <person name="Delaux P.-M."/>
            <person name="Quint M."/>
            <person name="TheiBen G."/>
            <person name="Hagemann M."/>
            <person name="Harholt J."/>
            <person name="Dunand C."/>
            <person name="Zachgo S."/>
            <person name="Langdale J."/>
            <person name="Maumus F."/>
            <person name="Straeten D.V.D."/>
            <person name="Gould S.B."/>
            <person name="Rensing S.A."/>
        </authorList>
    </citation>
    <scope>NUCLEOTIDE SEQUENCE [LARGE SCALE GENOMIC DNA]</scope>
    <source>
        <strain evidence="2 3">S276</strain>
    </source>
</reference>
<dbReference type="EMBL" id="BFEA01000850">
    <property type="protein sequence ID" value="GBG90878.1"/>
    <property type="molecule type" value="Genomic_DNA"/>
</dbReference>
<name>A0A388M8G8_CHABU</name>
<evidence type="ECO:0000313" key="3">
    <source>
        <dbReference type="Proteomes" id="UP000265515"/>
    </source>
</evidence>
<feature type="coiled-coil region" evidence="1">
    <location>
        <begin position="80"/>
        <end position="124"/>
    </location>
</feature>
<dbReference type="AlphaFoldDB" id="A0A388M8G8"/>
<proteinExistence type="predicted"/>
<comment type="caution">
    <text evidence="2">The sequence shown here is derived from an EMBL/GenBank/DDBJ whole genome shotgun (WGS) entry which is preliminary data.</text>
</comment>
<evidence type="ECO:0000256" key="1">
    <source>
        <dbReference type="SAM" id="Coils"/>
    </source>
</evidence>
<sequence length="380" mass="43354">MKLEEENIKKLKEEEDRKEEWRKECARLEEEMGARLDKRLEKVCPHLINKDDGMVSPNEELVELKKENEKLRRLLLGDDNHADEDKMMRLQREIAGLRRQVAEKKLAEDDIFALRQEIDQLRGTTLVKTNFEQEIAGLKKEIGLLGEVGTQAREEAELWKGEALRPRNKRGCYAVGTRDCAVRGSPKPRWMDNLRDNDKWKQEYFRMKEKHRVASFEAEVLKEKRANAKAEVIKLQDEMGKLSVISASDQTECGDTNLKSRLEAVANRSVRKGGKATSMREGCSQADGAAEVNERFAFIEEQKKCLRQYKKSTLEIQCKETGLKMGMVKPMIAELAEYHADKAFGKHADIGKTTVPVEVSNGSATKNAVSAADDDRFVEL</sequence>
<keyword evidence="1" id="KW-0175">Coiled coil</keyword>
<feature type="coiled-coil region" evidence="1">
    <location>
        <begin position="1"/>
        <end position="38"/>
    </location>
</feature>
<gene>
    <name evidence="2" type="ORF">CBR_g51384</name>
</gene>
<keyword evidence="3" id="KW-1185">Reference proteome</keyword>
<dbReference type="Proteomes" id="UP000265515">
    <property type="component" value="Unassembled WGS sequence"/>
</dbReference>
<evidence type="ECO:0000313" key="2">
    <source>
        <dbReference type="EMBL" id="GBG90878.1"/>
    </source>
</evidence>
<organism evidence="2 3">
    <name type="scientific">Chara braunii</name>
    <name type="common">Braun's stonewort</name>
    <dbReference type="NCBI Taxonomy" id="69332"/>
    <lineage>
        <taxon>Eukaryota</taxon>
        <taxon>Viridiplantae</taxon>
        <taxon>Streptophyta</taxon>
        <taxon>Charophyceae</taxon>
        <taxon>Charales</taxon>
        <taxon>Characeae</taxon>
        <taxon>Chara</taxon>
    </lineage>
</organism>
<protein>
    <submittedName>
        <fullName evidence="2">Uncharacterized protein</fullName>
    </submittedName>
</protein>
<dbReference type="Gramene" id="GBG90878">
    <property type="protein sequence ID" value="GBG90878"/>
    <property type="gene ID" value="CBR_g51384"/>
</dbReference>